<dbReference type="InterPro" id="IPR037294">
    <property type="entry name" value="ABC_BtuC-like"/>
</dbReference>
<evidence type="ECO:0000256" key="5">
    <source>
        <dbReference type="ARBA" id="ARBA00023136"/>
    </source>
</evidence>
<sequence length="272" mass="29963">MFLEYLKLDFIQNAILASFFISVLCAIIGPLILVNRLSSIVGGVAHAAYGGIGISLYFGISVIFSSLAFCIFCALIIAFLSKQKSNQDAVISVIWAFGMSLGLLLSDLSTNFNAVILNYLFGAILTVEKIDFYAMIIALLIIIPLVFIFYRQLVCVCVDSEFAGIRHIKADLIYYLIVIFSAVCVVLGLRVVGLIMIIALISIPAYISLMFVKSLFYSMLLSAILSFLFCFFGLMISIVYNLSTSSCIILLACICFAIAYLIKKFTKLHNLS</sequence>
<dbReference type="PANTHER" id="PTHR30477:SF18">
    <property type="entry name" value="METAL TRANSPORT SYSTEM MEMBRANE PROTEIN CT_417-RELATED"/>
    <property type="match status" value="1"/>
</dbReference>
<dbReference type="EMBL" id="JACGBB010000001">
    <property type="protein sequence ID" value="MBZ7986662.1"/>
    <property type="molecule type" value="Genomic_DNA"/>
</dbReference>
<keyword evidence="3 6" id="KW-0812">Transmembrane</keyword>
<dbReference type="Gene3D" id="1.10.3470.10">
    <property type="entry name" value="ABC transporter involved in vitamin B12 uptake, BtuC"/>
    <property type="match status" value="1"/>
</dbReference>
<feature type="transmembrane region" description="Helical" evidence="7">
    <location>
        <begin position="54"/>
        <end position="77"/>
    </location>
</feature>
<organism evidence="8 9">
    <name type="scientific">Campylobacter canadensis</name>
    <dbReference type="NCBI Taxonomy" id="449520"/>
    <lineage>
        <taxon>Bacteria</taxon>
        <taxon>Pseudomonadati</taxon>
        <taxon>Campylobacterota</taxon>
        <taxon>Epsilonproteobacteria</taxon>
        <taxon>Campylobacterales</taxon>
        <taxon>Campylobacteraceae</taxon>
        <taxon>Campylobacter</taxon>
    </lineage>
</organism>
<evidence type="ECO:0000256" key="7">
    <source>
        <dbReference type="SAM" id="Phobius"/>
    </source>
</evidence>
<dbReference type="RefSeq" id="WP_172232552.1">
    <property type="nucleotide sequence ID" value="NZ_CP035946.1"/>
</dbReference>
<keyword evidence="9" id="KW-1185">Reference proteome</keyword>
<evidence type="ECO:0000256" key="2">
    <source>
        <dbReference type="ARBA" id="ARBA00008034"/>
    </source>
</evidence>
<comment type="similarity">
    <text evidence="2 6">Belongs to the ABC-3 integral membrane protein family.</text>
</comment>
<feature type="transmembrane region" description="Helical" evidence="7">
    <location>
        <begin position="12"/>
        <end position="34"/>
    </location>
</feature>
<reference evidence="8 9" key="1">
    <citation type="submission" date="2020-07" db="EMBL/GenBank/DDBJ databases">
        <title>Transfer of Campylobacter canadensis to the novel genus Avispirillum gen. nov., that also includes two novel species recovered from migratory waterfowl: Avispirillum anseris sp. nov. and Avispirillum brantae sp. nov.</title>
        <authorList>
            <person name="Miller W.G."/>
            <person name="Chapman M.H."/>
            <person name="Yee E."/>
            <person name="Inglis G.D."/>
        </authorList>
    </citation>
    <scope>NUCLEOTIDE SEQUENCE [LARGE SCALE GENOMIC DNA]</scope>
    <source>
        <strain evidence="8 9">L283</strain>
    </source>
</reference>
<keyword evidence="4 7" id="KW-1133">Transmembrane helix</keyword>
<proteinExistence type="inferred from homology"/>
<evidence type="ECO:0000256" key="1">
    <source>
        <dbReference type="ARBA" id="ARBA00004141"/>
    </source>
</evidence>
<name>A0ABS7WQT6_9BACT</name>
<dbReference type="PANTHER" id="PTHR30477">
    <property type="entry name" value="ABC-TRANSPORTER METAL-BINDING PROTEIN"/>
    <property type="match status" value="1"/>
</dbReference>
<accession>A0ABS7WQT6</accession>
<evidence type="ECO:0000256" key="3">
    <source>
        <dbReference type="ARBA" id="ARBA00022692"/>
    </source>
</evidence>
<evidence type="ECO:0000256" key="6">
    <source>
        <dbReference type="RuleBase" id="RU003943"/>
    </source>
</evidence>
<evidence type="ECO:0000313" key="9">
    <source>
        <dbReference type="Proteomes" id="UP000786183"/>
    </source>
</evidence>
<evidence type="ECO:0000256" key="4">
    <source>
        <dbReference type="ARBA" id="ARBA00022989"/>
    </source>
</evidence>
<dbReference type="Proteomes" id="UP000786183">
    <property type="component" value="Unassembled WGS sequence"/>
</dbReference>
<keyword evidence="5 7" id="KW-0472">Membrane</keyword>
<keyword evidence="6" id="KW-0813">Transport</keyword>
<feature type="transmembrane region" description="Helical" evidence="7">
    <location>
        <begin position="173"/>
        <end position="203"/>
    </location>
</feature>
<evidence type="ECO:0000313" key="8">
    <source>
        <dbReference type="EMBL" id="MBZ7986662.1"/>
    </source>
</evidence>
<feature type="transmembrane region" description="Helical" evidence="7">
    <location>
        <begin position="132"/>
        <end position="153"/>
    </location>
</feature>
<gene>
    <name evidence="8" type="ORF">AVCANL283_00850</name>
</gene>
<protein>
    <submittedName>
        <fullName evidence="8">Metal ABC transporter permease</fullName>
    </submittedName>
</protein>
<feature type="transmembrane region" description="Helical" evidence="7">
    <location>
        <begin position="242"/>
        <end position="262"/>
    </location>
</feature>
<dbReference type="SUPFAM" id="SSF81345">
    <property type="entry name" value="ABC transporter involved in vitamin B12 uptake, BtuC"/>
    <property type="match status" value="1"/>
</dbReference>
<comment type="subcellular location">
    <subcellularLocation>
        <location evidence="6">Cell membrane</location>
        <topology evidence="6">Multi-pass membrane protein</topology>
    </subcellularLocation>
    <subcellularLocation>
        <location evidence="1">Membrane</location>
        <topology evidence="1">Multi-pass membrane protein</topology>
    </subcellularLocation>
</comment>
<dbReference type="InterPro" id="IPR001626">
    <property type="entry name" value="ABC_TroCD"/>
</dbReference>
<dbReference type="Pfam" id="PF00950">
    <property type="entry name" value="ABC-3"/>
    <property type="match status" value="1"/>
</dbReference>
<feature type="transmembrane region" description="Helical" evidence="7">
    <location>
        <begin position="215"/>
        <end position="236"/>
    </location>
</feature>
<comment type="caution">
    <text evidence="8">The sequence shown here is derived from an EMBL/GenBank/DDBJ whole genome shotgun (WGS) entry which is preliminary data.</text>
</comment>